<reference evidence="3" key="1">
    <citation type="submission" date="2021-03" db="EMBL/GenBank/DDBJ databases">
        <title>X isolated from Micromonospora tulbaghiae.</title>
        <authorList>
            <person name="Stennett H.L."/>
        </authorList>
    </citation>
    <scope>NUCLEOTIDE SEQUENCE</scope>
    <source>
        <strain evidence="3">28M1-20</strain>
    </source>
</reference>
<sequence length="176" mass="17736">MGRSHRDRFAGLALLALLPAALAACGSGGQSGDTPPSGKAPAEEAAAKSRERVQAYLDALTARDAAAGRSQLCAPMHAAFDSAATGPNGDFADHFTVPEATITEVRSGPNGQEVSASITVAAGSRKAARSLLFTVTRNGADWCISGEAPGERAVEPTADPAEPAPPAMAPSPVSSQ</sequence>
<feature type="signal peptide" evidence="2">
    <location>
        <begin position="1"/>
        <end position="23"/>
    </location>
</feature>
<dbReference type="RefSeq" id="WP_151499855.1">
    <property type="nucleotide sequence ID" value="NZ_JAGFVQ010000023.1"/>
</dbReference>
<dbReference type="EMBL" id="JAGFVQ010000023">
    <property type="protein sequence ID" value="MBO4141301.1"/>
    <property type="molecule type" value="Genomic_DNA"/>
</dbReference>
<keyword evidence="2" id="KW-0732">Signal</keyword>
<dbReference type="AlphaFoldDB" id="A0AAW4JR51"/>
<proteinExistence type="predicted"/>
<evidence type="ECO:0008006" key="5">
    <source>
        <dbReference type="Google" id="ProtNLM"/>
    </source>
</evidence>
<dbReference type="Proteomes" id="UP000669887">
    <property type="component" value="Unassembled WGS sequence"/>
</dbReference>
<name>A0AAW4JR51_9ACTN</name>
<dbReference type="PROSITE" id="PS51257">
    <property type="entry name" value="PROKAR_LIPOPROTEIN"/>
    <property type="match status" value="1"/>
</dbReference>
<gene>
    <name evidence="3" type="ORF">J5U46_14185</name>
</gene>
<accession>A0AAW4JR51</accession>
<feature type="chain" id="PRO_5043879262" description="DUF4878 domain-containing protein" evidence="2">
    <location>
        <begin position="24"/>
        <end position="176"/>
    </location>
</feature>
<evidence type="ECO:0000256" key="2">
    <source>
        <dbReference type="SAM" id="SignalP"/>
    </source>
</evidence>
<organism evidence="3 4">
    <name type="scientific">Micromonospora tulbaghiae</name>
    <dbReference type="NCBI Taxonomy" id="479978"/>
    <lineage>
        <taxon>Bacteria</taxon>
        <taxon>Bacillati</taxon>
        <taxon>Actinomycetota</taxon>
        <taxon>Actinomycetes</taxon>
        <taxon>Micromonosporales</taxon>
        <taxon>Micromonosporaceae</taxon>
        <taxon>Micromonospora</taxon>
    </lineage>
</organism>
<protein>
    <recommendedName>
        <fullName evidence="5">DUF4878 domain-containing protein</fullName>
    </recommendedName>
</protein>
<evidence type="ECO:0000256" key="1">
    <source>
        <dbReference type="SAM" id="MobiDB-lite"/>
    </source>
</evidence>
<evidence type="ECO:0000313" key="4">
    <source>
        <dbReference type="Proteomes" id="UP000669887"/>
    </source>
</evidence>
<feature type="region of interest" description="Disordered" evidence="1">
    <location>
        <begin position="147"/>
        <end position="176"/>
    </location>
</feature>
<comment type="caution">
    <text evidence="3">The sequence shown here is derived from an EMBL/GenBank/DDBJ whole genome shotgun (WGS) entry which is preliminary data.</text>
</comment>
<evidence type="ECO:0000313" key="3">
    <source>
        <dbReference type="EMBL" id="MBO4141301.1"/>
    </source>
</evidence>